<comment type="caution">
    <text evidence="1">The sequence shown here is derived from an EMBL/GenBank/DDBJ whole genome shotgun (WGS) entry which is preliminary data.</text>
</comment>
<gene>
    <name evidence="1" type="ORF">OINT_2001726</name>
</gene>
<protein>
    <submittedName>
        <fullName evidence="1">Uncharacterized protein</fullName>
    </submittedName>
</protein>
<dbReference type="Proteomes" id="UP000004386">
    <property type="component" value="Unassembled WGS sequence"/>
</dbReference>
<accession>C4WQF6</accession>
<dbReference type="HOGENOM" id="CLU_3202733_0_0_5"/>
<sequence>MIVFRANPHYFGVKINRISWINEYIVTLDNSGGVFSRLLGPITLN</sequence>
<proteinExistence type="predicted"/>
<organism evidence="1 2">
    <name type="scientific">Brucella intermedia LMG 3301</name>
    <dbReference type="NCBI Taxonomy" id="641118"/>
    <lineage>
        <taxon>Bacteria</taxon>
        <taxon>Pseudomonadati</taxon>
        <taxon>Pseudomonadota</taxon>
        <taxon>Alphaproteobacteria</taxon>
        <taxon>Hyphomicrobiales</taxon>
        <taxon>Brucellaceae</taxon>
        <taxon>Brucella/Ochrobactrum group</taxon>
        <taxon>Brucella</taxon>
    </lineage>
</organism>
<reference evidence="1 2" key="1">
    <citation type="submission" date="2009-05" db="EMBL/GenBank/DDBJ databases">
        <authorList>
            <person name="Setubal J.C."/>
            <person name="Boyle S."/>
            <person name="Crasta O.R."/>
            <person name="Gillespie J.J."/>
            <person name="Kenyon R.W."/>
            <person name="Lu J."/>
            <person name="Mane S."/>
            <person name="Nagrani S."/>
            <person name="Shallom J.M."/>
            <person name="Shallom S."/>
            <person name="Shukla M."/>
            <person name="Snyder E.E."/>
            <person name="Sobral B.W."/>
            <person name="Wattam A.R."/>
            <person name="Will R."/>
            <person name="Williams K."/>
            <person name="Yoo H."/>
            <person name="Munk C."/>
            <person name="Tapia R."/>
            <person name="Green L."/>
            <person name="Rogers Y."/>
            <person name="Detter J.C."/>
            <person name="Bruce D."/>
            <person name="Brettin T.S."/>
            <person name="Tsolis R."/>
        </authorList>
    </citation>
    <scope>NUCLEOTIDE SEQUENCE [LARGE SCALE GENOMIC DNA]</scope>
    <source>
        <strain evidence="1 2">LMG 3301</strain>
    </source>
</reference>
<dbReference type="EMBL" id="ACQA01000002">
    <property type="protein sequence ID" value="EEQ94496.1"/>
    <property type="molecule type" value="Genomic_DNA"/>
</dbReference>
<evidence type="ECO:0000313" key="2">
    <source>
        <dbReference type="Proteomes" id="UP000004386"/>
    </source>
</evidence>
<name>C4WQF6_9HYPH</name>
<evidence type="ECO:0000313" key="1">
    <source>
        <dbReference type="EMBL" id="EEQ94496.1"/>
    </source>
</evidence>
<dbReference type="AlphaFoldDB" id="C4WQF6"/>